<keyword evidence="4" id="KW-1185">Reference proteome</keyword>
<accession>A0ABX8BHY2</accession>
<dbReference type="Proteomes" id="UP000676079">
    <property type="component" value="Chromosome"/>
</dbReference>
<sequence length="89" mass="9280">MSLVLLAIGAVLVLVAMSNRLPRYVPPRPVRAPARGGSATRTATRAPARSAGPRLRLVPARLTEQGRALLTALGGSAMIVAFFLALSGY</sequence>
<keyword evidence="2" id="KW-0812">Transmembrane</keyword>
<reference evidence="3 4" key="1">
    <citation type="submission" date="2021-05" db="EMBL/GenBank/DDBJ databases">
        <title>Direct Submission.</title>
        <authorList>
            <person name="Li K."/>
            <person name="Gao J."/>
        </authorList>
    </citation>
    <scope>NUCLEOTIDE SEQUENCE [LARGE SCALE GENOMIC DNA]</scope>
    <source>
        <strain evidence="3 4">Mg02</strain>
    </source>
</reference>
<evidence type="ECO:0000256" key="1">
    <source>
        <dbReference type="SAM" id="MobiDB-lite"/>
    </source>
</evidence>
<keyword evidence="2" id="KW-1133">Transmembrane helix</keyword>
<dbReference type="EMBL" id="CP074133">
    <property type="protein sequence ID" value="QUX21669.1"/>
    <property type="molecule type" value="Genomic_DNA"/>
</dbReference>
<feature type="transmembrane region" description="Helical" evidence="2">
    <location>
        <begin position="68"/>
        <end position="86"/>
    </location>
</feature>
<name>A0ABX8BHY2_9ACTN</name>
<dbReference type="RefSeq" id="WP_220562892.1">
    <property type="nucleotide sequence ID" value="NZ_CP074133.1"/>
</dbReference>
<feature type="compositionally biased region" description="Low complexity" evidence="1">
    <location>
        <begin position="31"/>
        <end position="51"/>
    </location>
</feature>
<evidence type="ECO:0008006" key="5">
    <source>
        <dbReference type="Google" id="ProtNLM"/>
    </source>
</evidence>
<proteinExistence type="predicted"/>
<organism evidence="3 4">
    <name type="scientific">Nocardiopsis changdeensis</name>
    <dbReference type="NCBI Taxonomy" id="2831969"/>
    <lineage>
        <taxon>Bacteria</taxon>
        <taxon>Bacillati</taxon>
        <taxon>Actinomycetota</taxon>
        <taxon>Actinomycetes</taxon>
        <taxon>Streptosporangiales</taxon>
        <taxon>Nocardiopsidaceae</taxon>
        <taxon>Nocardiopsis</taxon>
    </lineage>
</organism>
<feature type="region of interest" description="Disordered" evidence="1">
    <location>
        <begin position="27"/>
        <end position="51"/>
    </location>
</feature>
<keyword evidence="2" id="KW-0472">Membrane</keyword>
<evidence type="ECO:0000313" key="3">
    <source>
        <dbReference type="EMBL" id="QUX21669.1"/>
    </source>
</evidence>
<evidence type="ECO:0000256" key="2">
    <source>
        <dbReference type="SAM" id="Phobius"/>
    </source>
</evidence>
<evidence type="ECO:0000313" key="4">
    <source>
        <dbReference type="Proteomes" id="UP000676079"/>
    </source>
</evidence>
<gene>
    <name evidence="3" type="ORF">KGD84_25255</name>
</gene>
<protein>
    <recommendedName>
        <fullName evidence="5">Type II secretion protein F</fullName>
    </recommendedName>
</protein>